<gene>
    <name evidence="1" type="ORF">E2C01_037887</name>
</gene>
<evidence type="ECO:0000313" key="1">
    <source>
        <dbReference type="EMBL" id="MPC44220.1"/>
    </source>
</evidence>
<comment type="caution">
    <text evidence="1">The sequence shown here is derived from an EMBL/GenBank/DDBJ whole genome shotgun (WGS) entry which is preliminary data.</text>
</comment>
<proteinExistence type="predicted"/>
<keyword evidence="2" id="KW-1185">Reference proteome</keyword>
<dbReference type="Proteomes" id="UP000324222">
    <property type="component" value="Unassembled WGS sequence"/>
</dbReference>
<name>A0A5B7F9C2_PORTR</name>
<sequence>MTDFLSWRLGAAAPAKAEAKKSIYSGDWGSVGVSTIYDSLRVTSVVERALICRDGFLGGGALIVDHVRLSGLHSDAAHQCCDGAAPISRTWVRH</sequence>
<evidence type="ECO:0000313" key="2">
    <source>
        <dbReference type="Proteomes" id="UP000324222"/>
    </source>
</evidence>
<dbReference type="AlphaFoldDB" id="A0A5B7F9C2"/>
<reference evidence="1 2" key="1">
    <citation type="submission" date="2019-05" db="EMBL/GenBank/DDBJ databases">
        <title>Another draft genome of Portunus trituberculatus and its Hox gene families provides insights of decapod evolution.</title>
        <authorList>
            <person name="Jeong J.-H."/>
            <person name="Song I."/>
            <person name="Kim S."/>
            <person name="Choi T."/>
            <person name="Kim D."/>
            <person name="Ryu S."/>
            <person name="Kim W."/>
        </authorList>
    </citation>
    <scope>NUCLEOTIDE SEQUENCE [LARGE SCALE GENOMIC DNA]</scope>
    <source>
        <tissue evidence="1">Muscle</tissue>
    </source>
</reference>
<dbReference type="EMBL" id="VSRR010006183">
    <property type="protein sequence ID" value="MPC44220.1"/>
    <property type="molecule type" value="Genomic_DNA"/>
</dbReference>
<protein>
    <submittedName>
        <fullName evidence="1">Uncharacterized protein</fullName>
    </submittedName>
</protein>
<accession>A0A5B7F9C2</accession>
<organism evidence="1 2">
    <name type="scientific">Portunus trituberculatus</name>
    <name type="common">Swimming crab</name>
    <name type="synonym">Neptunus trituberculatus</name>
    <dbReference type="NCBI Taxonomy" id="210409"/>
    <lineage>
        <taxon>Eukaryota</taxon>
        <taxon>Metazoa</taxon>
        <taxon>Ecdysozoa</taxon>
        <taxon>Arthropoda</taxon>
        <taxon>Crustacea</taxon>
        <taxon>Multicrustacea</taxon>
        <taxon>Malacostraca</taxon>
        <taxon>Eumalacostraca</taxon>
        <taxon>Eucarida</taxon>
        <taxon>Decapoda</taxon>
        <taxon>Pleocyemata</taxon>
        <taxon>Brachyura</taxon>
        <taxon>Eubrachyura</taxon>
        <taxon>Portunoidea</taxon>
        <taxon>Portunidae</taxon>
        <taxon>Portuninae</taxon>
        <taxon>Portunus</taxon>
    </lineage>
</organism>